<sequence length="371" mass="42359">MSPTRPRILILSAYDAASHQRWRQQLVNSLPEFEWHCLSLPPRYFSWRIRGNALSWLNEPLLQQPWDLLLATSMTDLASLRGFHPKLAQVPALLYLHENQFAFPDSGRQFNSYEPQMINLYSAVAADRLLFNSEWNRQSFVQGVAGLLKKLPDALPKGLPQALLAKSSILPVPIEDKLFVKRARLTDTRCPHLLWNHRWEYDKGPDRLLKLLDNLVARGQDFRLSLVGEQFRQQPEAFAQIQQAHHSRLLHFGYQTQVDEYHQLLQQADIVLSTALHDFQGLSMLEAMASGCLALAPNRLAYPEYIPTEQCYASHPQDPDTEADAAAEQLIHWLHNPPEQPAPNNWRLSQLTPAYRQTIKGSASSSRGQPA</sequence>
<evidence type="ECO:0000259" key="8">
    <source>
        <dbReference type="Pfam" id="PF12038"/>
    </source>
</evidence>
<comment type="similarity">
    <text evidence="1">Belongs to the glycosyltransferase group 1 family. Glycosyltransferase 4 subfamily.</text>
</comment>
<reference evidence="9 10" key="1">
    <citation type="submission" date="2019-09" db="EMBL/GenBank/DDBJ databases">
        <title>Nitrincola iocasae sp. nov., a bacterium isolated from the sediment collected at a cold seep field in South China Sea.</title>
        <authorList>
            <person name="Zhang H."/>
            <person name="Wang H."/>
            <person name="Li C."/>
        </authorList>
    </citation>
    <scope>NUCLEOTIDE SEQUENCE [LARGE SCALE GENOMIC DNA]</scope>
    <source>
        <strain evidence="9 10">KXZD1103</strain>
    </source>
</reference>
<keyword evidence="2" id="KW-0328">Glycosyltransferase</keyword>
<dbReference type="SUPFAM" id="SSF53756">
    <property type="entry name" value="UDP-Glycosyltransferase/glycogen phosphorylase"/>
    <property type="match status" value="1"/>
</dbReference>
<name>A0A5J6LD11_9GAMM</name>
<keyword evidence="10" id="KW-1185">Reference proteome</keyword>
<dbReference type="Gene3D" id="3.40.50.2000">
    <property type="entry name" value="Glycogen Phosphorylase B"/>
    <property type="match status" value="1"/>
</dbReference>
<accession>A0A5J6LD11</accession>
<evidence type="ECO:0000256" key="5">
    <source>
        <dbReference type="ARBA" id="ARBA00044539"/>
    </source>
</evidence>
<dbReference type="Pfam" id="PF12038">
    <property type="entry name" value="QTMAN_N"/>
    <property type="match status" value="1"/>
</dbReference>
<dbReference type="CDD" id="cd03801">
    <property type="entry name" value="GT4_PimA-like"/>
    <property type="match status" value="1"/>
</dbReference>
<comment type="catalytic activity">
    <reaction evidence="6">
        <text>queuosine(34) in tRNA(Asp) + GDP-alpha-D-mannose = O-4''-alpha-D-mannosylqueuosine(34) in tRNA(Asp) + GDP + H(+)</text>
        <dbReference type="Rhea" id="RHEA:12885"/>
        <dbReference type="Rhea" id="RHEA-COMP:18572"/>
        <dbReference type="Rhea" id="RHEA-COMP:18581"/>
        <dbReference type="ChEBI" id="CHEBI:15378"/>
        <dbReference type="ChEBI" id="CHEBI:57527"/>
        <dbReference type="ChEBI" id="CHEBI:58189"/>
        <dbReference type="ChEBI" id="CHEBI:194431"/>
        <dbReference type="ChEBI" id="CHEBI:194442"/>
        <dbReference type="EC" id="2.4.1.110"/>
    </reaction>
    <physiologicalReaction direction="left-to-right" evidence="6">
        <dbReference type="Rhea" id="RHEA:12886"/>
    </physiologicalReaction>
</comment>
<feature type="domain" description="tRNA-queuosine alpha-mannosyltransferase N-terminal" evidence="8">
    <location>
        <begin position="7"/>
        <end position="174"/>
    </location>
</feature>
<dbReference type="RefSeq" id="WP_151054872.1">
    <property type="nucleotide sequence ID" value="NZ_CP044222.1"/>
</dbReference>
<dbReference type="InterPro" id="IPR051862">
    <property type="entry name" value="GT-like_domain_containing_1"/>
</dbReference>
<dbReference type="EC" id="2.4.1.110" evidence="4"/>
<dbReference type="InterPro" id="IPR022701">
    <property type="entry name" value="QTMAN_N"/>
</dbReference>
<evidence type="ECO:0000256" key="2">
    <source>
        <dbReference type="ARBA" id="ARBA00022676"/>
    </source>
</evidence>
<dbReference type="KEGG" id="nik:F5I99_08155"/>
<dbReference type="InterPro" id="IPR001296">
    <property type="entry name" value="Glyco_trans_1"/>
</dbReference>
<dbReference type="GO" id="GO:0016438">
    <property type="term" value="F:tRNA-queuosine(34) beta-mannosyltransferase activity"/>
    <property type="evidence" value="ECO:0007669"/>
    <property type="project" value="UniProtKB-EC"/>
</dbReference>
<evidence type="ECO:0000259" key="7">
    <source>
        <dbReference type="Pfam" id="PF00534"/>
    </source>
</evidence>
<keyword evidence="3" id="KW-0808">Transferase</keyword>
<feature type="domain" description="Glycosyl transferase family 1" evidence="7">
    <location>
        <begin position="194"/>
        <end position="339"/>
    </location>
</feature>
<dbReference type="PANTHER" id="PTHR13615">
    <property type="entry name" value="GLYCOSYLTRANSFERASE-LIKE 1"/>
    <property type="match status" value="1"/>
</dbReference>
<evidence type="ECO:0000313" key="10">
    <source>
        <dbReference type="Proteomes" id="UP000325606"/>
    </source>
</evidence>
<evidence type="ECO:0000256" key="3">
    <source>
        <dbReference type="ARBA" id="ARBA00022679"/>
    </source>
</evidence>
<evidence type="ECO:0000313" key="9">
    <source>
        <dbReference type="EMBL" id="QEW06485.1"/>
    </source>
</evidence>
<dbReference type="Pfam" id="PF00534">
    <property type="entry name" value="Glycos_transf_1"/>
    <property type="match status" value="1"/>
</dbReference>
<protein>
    <recommendedName>
        <fullName evidence="5">tRNA-queuosine alpha-mannosyltransferase</fullName>
        <ecNumber evidence="4">2.4.1.110</ecNumber>
    </recommendedName>
</protein>
<organism evidence="9 10">
    <name type="scientific">Nitrincola iocasae</name>
    <dbReference type="NCBI Taxonomy" id="2614693"/>
    <lineage>
        <taxon>Bacteria</taxon>
        <taxon>Pseudomonadati</taxon>
        <taxon>Pseudomonadota</taxon>
        <taxon>Gammaproteobacteria</taxon>
        <taxon>Oceanospirillales</taxon>
        <taxon>Oceanospirillaceae</taxon>
        <taxon>Nitrincola</taxon>
    </lineage>
</organism>
<evidence type="ECO:0000256" key="4">
    <source>
        <dbReference type="ARBA" id="ARBA00044517"/>
    </source>
</evidence>
<dbReference type="AlphaFoldDB" id="A0A5J6LD11"/>
<gene>
    <name evidence="9" type="ORF">F5I99_08155</name>
</gene>
<evidence type="ECO:0000256" key="1">
    <source>
        <dbReference type="ARBA" id="ARBA00009481"/>
    </source>
</evidence>
<dbReference type="Proteomes" id="UP000325606">
    <property type="component" value="Chromosome"/>
</dbReference>
<dbReference type="PANTHER" id="PTHR13615:SF3">
    <property type="entry name" value="GLYCOSYLTRANSFERASE-LIKE DOMAIN-CONTAINING PROTEIN 1"/>
    <property type="match status" value="1"/>
</dbReference>
<dbReference type="EMBL" id="CP044222">
    <property type="protein sequence ID" value="QEW06485.1"/>
    <property type="molecule type" value="Genomic_DNA"/>
</dbReference>
<proteinExistence type="inferred from homology"/>
<evidence type="ECO:0000256" key="6">
    <source>
        <dbReference type="ARBA" id="ARBA00048439"/>
    </source>
</evidence>